<evidence type="ECO:0000313" key="2">
    <source>
        <dbReference type="EMBL" id="AIS92107.1"/>
    </source>
</evidence>
<feature type="transmembrane region" description="Helical" evidence="1">
    <location>
        <begin position="100"/>
        <end position="120"/>
    </location>
</feature>
<keyword evidence="1" id="KW-0472">Membrane</keyword>
<dbReference type="RefSeq" id="YP_009091948.1">
    <property type="nucleotide sequence ID" value="NC_025257.1"/>
</dbReference>
<dbReference type="InterPro" id="IPR008005">
    <property type="entry name" value="PIF6"/>
</dbReference>
<evidence type="ECO:0000313" key="6">
    <source>
        <dbReference type="EMBL" id="ARX71838.1"/>
    </source>
</evidence>
<dbReference type="Pfam" id="PF05341">
    <property type="entry name" value="PIF6"/>
    <property type="match status" value="1"/>
</dbReference>
<reference evidence="2" key="2">
    <citation type="submission" date="2014-02" db="EMBL/GenBank/DDBJ databases">
        <authorList>
            <person name="Ardisson-Araujo D.M.P."/>
            <person name="Melo F.L."/>
            <person name="Andrade M.S."/>
            <person name="Sihler W."/>
            <person name="Bao S.N."/>
            <person name="Ribeiro B.M."/>
            <person name="Souza M.L."/>
        </authorList>
    </citation>
    <scope>NUCLEOTIDE SEQUENCE</scope>
    <source>
        <strain evidence="2">S86</strain>
    </source>
</reference>
<evidence type="ECO:0000313" key="9">
    <source>
        <dbReference type="Proteomes" id="UP000201628"/>
    </source>
</evidence>
<evidence type="ECO:0008006" key="10">
    <source>
        <dbReference type="Google" id="ProtNLM"/>
    </source>
</evidence>
<dbReference type="EMBL" id="KX859081">
    <property type="protein sequence ID" value="ARX71708.1"/>
    <property type="molecule type" value="Genomic_DNA"/>
</dbReference>
<dbReference type="EMBL" id="KX859080">
    <property type="protein sequence ID" value="ARX71578.1"/>
    <property type="molecule type" value="Genomic_DNA"/>
</dbReference>
<evidence type="ECO:0000313" key="3">
    <source>
        <dbReference type="EMBL" id="ARX71448.1"/>
    </source>
</evidence>
<evidence type="ECO:0000313" key="5">
    <source>
        <dbReference type="EMBL" id="ARX71708.1"/>
    </source>
</evidence>
<organism evidence="2 9">
    <name type="scientific">Erinnyis ello granulovirus</name>
    <dbReference type="NCBI Taxonomy" id="307444"/>
    <lineage>
        <taxon>Viruses</taxon>
        <taxon>Viruses incertae sedis</taxon>
        <taxon>Naldaviricetes</taxon>
        <taxon>Lefavirales</taxon>
        <taxon>Baculoviridae</taxon>
        <taxon>Betabaculovirus</taxon>
        <taxon>Betabaculovirus erellonis</taxon>
    </lineage>
</organism>
<protein>
    <recommendedName>
        <fullName evidence="10">Pif-6</fullName>
    </recommendedName>
</protein>
<dbReference type="EMBL" id="KX859084">
    <property type="protein sequence ID" value="ARX72098.1"/>
    <property type="molecule type" value="Genomic_DNA"/>
</dbReference>
<dbReference type="EMBL" id="KX859083">
    <property type="protein sequence ID" value="ARX71968.1"/>
    <property type="molecule type" value="Genomic_DNA"/>
</dbReference>
<name>A0A097DAT1_9BBAC</name>
<dbReference type="Proteomes" id="UP000201628">
    <property type="component" value="Segment"/>
</dbReference>
<dbReference type="EMBL" id="KJ406702">
    <property type="protein sequence ID" value="AIS92107.1"/>
    <property type="molecule type" value="Genomic_DNA"/>
</dbReference>
<accession>A0A097DAT1</accession>
<dbReference type="KEGG" id="vg:20712758"/>
<keyword evidence="1" id="KW-0812">Transmembrane</keyword>
<evidence type="ECO:0000313" key="7">
    <source>
        <dbReference type="EMBL" id="ARX71968.1"/>
    </source>
</evidence>
<evidence type="ECO:0000256" key="1">
    <source>
        <dbReference type="SAM" id="Phobius"/>
    </source>
</evidence>
<evidence type="ECO:0000313" key="8">
    <source>
        <dbReference type="EMBL" id="ARX72098.1"/>
    </source>
</evidence>
<keyword evidence="1" id="KW-1133">Transmembrane helix</keyword>
<proteinExistence type="predicted"/>
<evidence type="ECO:0000313" key="4">
    <source>
        <dbReference type="EMBL" id="ARX71578.1"/>
    </source>
</evidence>
<sequence length="125" mass="14509">MLVSADLFDILNKYNWQIVDKQYIEVVPNERRSAWKDLFITILRHTPQTYKKNLRKGTIEHFDYKQPIVYDIKNRTMGVATQSVLEAMNPPNQPMFNSKVISPLSILTGFIVVVLSYLAVEGNMF</sequence>
<gene>
    <name evidence="3" type="ORF">EREL_109</name>
</gene>
<reference evidence="2 9" key="1">
    <citation type="journal article" date="2014" name="BMC Genomics">
        <title>Genome sequence of Erinnyis ello granulovirus (ErelGV), a natural cassava hornworm pesticide and the first sequenced sphingid-infecting betabaculovirus.</title>
        <authorList>
            <person name="Ardisson-Araujo D.M."/>
            <person name="de Melo F.L."/>
            <person name="Andrade M.D."/>
            <person name="Sihler W."/>
            <person name="Bao S.N."/>
            <person name="Ribeiro B.M."/>
            <person name="de Souza M.L."/>
        </authorList>
    </citation>
    <scope>NUCLEOTIDE SEQUENCE [LARGE SCALE GENOMIC DNA]</scope>
    <source>
        <strain evidence="2">S86</strain>
    </source>
</reference>
<reference evidence="3" key="3">
    <citation type="submission" date="2016-09" db="EMBL/GenBank/DDBJ databases">
        <title>Genome-wide Diversity of Wild Populations of Erinnyis ello granulovirus (ErelGV).</title>
        <authorList>
            <person name="Brito A.F."/>
            <person name="Melo F.L."/>
            <person name="Ardisson-Araujo D.M.P."/>
            <person name="Sihler W."/>
            <person name="Souza M.L."/>
            <person name="Ribeiro B.M."/>
        </authorList>
    </citation>
    <scope>NUCLEOTIDE SEQUENCE</scope>
    <source>
        <strain evidence="6">ErelGV-00</strain>
        <strain evidence="3">ErelGV-94</strain>
        <strain evidence="4">ErelGV-98</strain>
        <strain evidence="5">ErelGV-99</strain>
        <strain evidence="7">ErelGV-AC</strain>
        <strain evidence="8">ErelGV-PA</strain>
    </source>
</reference>
<dbReference type="OrthoDB" id="18095at10239"/>
<dbReference type="EMBL" id="KX859082">
    <property type="protein sequence ID" value="ARX71838.1"/>
    <property type="molecule type" value="Genomic_DNA"/>
</dbReference>
<dbReference type="EMBL" id="KX859079">
    <property type="protein sequence ID" value="ARX71448.1"/>
    <property type="molecule type" value="Genomic_DNA"/>
</dbReference>
<keyword evidence="9" id="KW-1185">Reference proteome</keyword>